<feature type="domain" description="Reverse transcriptase/retrotransposon-derived protein RNase H-like" evidence="2">
    <location>
        <begin position="105"/>
        <end position="165"/>
    </location>
</feature>
<dbReference type="PANTHER" id="PTHR37984:SF13">
    <property type="entry name" value="RIBONUCLEASE H"/>
    <property type="match status" value="1"/>
</dbReference>
<protein>
    <recommendedName>
        <fullName evidence="2">Reverse transcriptase/retrotransposon-derived protein RNase H-like domain-containing protein</fullName>
    </recommendedName>
</protein>
<feature type="coiled-coil region" evidence="1">
    <location>
        <begin position="142"/>
        <end position="169"/>
    </location>
</feature>
<dbReference type="AlphaFoldDB" id="A0A5C6NZY8"/>
<dbReference type="Pfam" id="PF17919">
    <property type="entry name" value="RT_RNaseH_2"/>
    <property type="match status" value="1"/>
</dbReference>
<sequence>MEDSDSSEEELSAKINTVKVLSVDERDNLTAIMGRTWLRKIHLDWQEARPVPYAIRPKVEADLDALVESGVLEPVTTSEWATPIVPVPKKNGGIRTCGDFNPVLVLTHFNPSLALQLACDASPYGVEAVLSHVMPNGEEKPIAFASRALNKAESNYAQLEREALIQVKKETRIDTEMSAVLDMVVKGRTAGTLHTSPPKHPLLDLLKPTTLRETVQGQQEKQGADIQQESGDLLYDWICSIV</sequence>
<keyword evidence="1" id="KW-0175">Coiled coil</keyword>
<dbReference type="EMBL" id="RHFK02000007">
    <property type="protein sequence ID" value="TWW72813.1"/>
    <property type="molecule type" value="Genomic_DNA"/>
</dbReference>
<accession>A0A5C6NZY8</accession>
<dbReference type="InterPro" id="IPR041577">
    <property type="entry name" value="RT_RNaseH_2"/>
</dbReference>
<dbReference type="Proteomes" id="UP000324091">
    <property type="component" value="Chromosome 15"/>
</dbReference>
<evidence type="ECO:0000313" key="4">
    <source>
        <dbReference type="Proteomes" id="UP000324091"/>
    </source>
</evidence>
<evidence type="ECO:0000256" key="1">
    <source>
        <dbReference type="SAM" id="Coils"/>
    </source>
</evidence>
<keyword evidence="4" id="KW-1185">Reference proteome</keyword>
<dbReference type="SUPFAM" id="SSF56672">
    <property type="entry name" value="DNA/RNA polymerases"/>
    <property type="match status" value="1"/>
</dbReference>
<dbReference type="InterPro" id="IPR050951">
    <property type="entry name" value="Retrovirus_Pol_polyprotein"/>
</dbReference>
<gene>
    <name evidence="3" type="ORF">D4764_15G0002070</name>
</gene>
<dbReference type="Gene3D" id="3.10.10.10">
    <property type="entry name" value="HIV Type 1 Reverse Transcriptase, subunit A, domain 1"/>
    <property type="match status" value="1"/>
</dbReference>
<reference evidence="3 4" key="1">
    <citation type="submission" date="2019-04" db="EMBL/GenBank/DDBJ databases">
        <title>Chromosome genome assembly for Takifugu flavidus.</title>
        <authorList>
            <person name="Xiao S."/>
        </authorList>
    </citation>
    <scope>NUCLEOTIDE SEQUENCE [LARGE SCALE GENOMIC DNA]</scope>
    <source>
        <strain evidence="3">HTHZ2018</strain>
        <tissue evidence="3">Muscle</tissue>
    </source>
</reference>
<dbReference type="InterPro" id="IPR043502">
    <property type="entry name" value="DNA/RNA_pol_sf"/>
</dbReference>
<proteinExistence type="predicted"/>
<name>A0A5C6NZY8_9TELE</name>
<organism evidence="3 4">
    <name type="scientific">Takifugu flavidus</name>
    <name type="common">sansaifugu</name>
    <dbReference type="NCBI Taxonomy" id="433684"/>
    <lineage>
        <taxon>Eukaryota</taxon>
        <taxon>Metazoa</taxon>
        <taxon>Chordata</taxon>
        <taxon>Craniata</taxon>
        <taxon>Vertebrata</taxon>
        <taxon>Euteleostomi</taxon>
        <taxon>Actinopterygii</taxon>
        <taxon>Neopterygii</taxon>
        <taxon>Teleostei</taxon>
        <taxon>Neoteleostei</taxon>
        <taxon>Acanthomorphata</taxon>
        <taxon>Eupercaria</taxon>
        <taxon>Tetraodontiformes</taxon>
        <taxon>Tetradontoidea</taxon>
        <taxon>Tetraodontidae</taxon>
        <taxon>Takifugu</taxon>
    </lineage>
</organism>
<evidence type="ECO:0000259" key="2">
    <source>
        <dbReference type="Pfam" id="PF17919"/>
    </source>
</evidence>
<dbReference type="PANTHER" id="PTHR37984">
    <property type="entry name" value="PROTEIN CBG26694"/>
    <property type="match status" value="1"/>
</dbReference>
<evidence type="ECO:0000313" key="3">
    <source>
        <dbReference type="EMBL" id="TWW72813.1"/>
    </source>
</evidence>
<comment type="caution">
    <text evidence="3">The sequence shown here is derived from an EMBL/GenBank/DDBJ whole genome shotgun (WGS) entry which is preliminary data.</text>
</comment>